<evidence type="ECO:0000313" key="6">
    <source>
        <dbReference type="EMBL" id="MDY8108989.1"/>
    </source>
</evidence>
<reference evidence="6 7" key="1">
    <citation type="submission" date="2023-12" db="EMBL/GenBank/DDBJ databases">
        <title>Description of Novel Strain Fulvimarina sp. 2208YS6-2-32 isolated from Uroteuthis (Photololigo) edulis.</title>
        <authorList>
            <person name="Park J.-S."/>
        </authorList>
    </citation>
    <scope>NUCLEOTIDE SEQUENCE [LARGE SCALE GENOMIC DNA]</scope>
    <source>
        <strain evidence="6 7">2208YS6-2-32</strain>
    </source>
</reference>
<dbReference type="PANTHER" id="PTHR42756:SF1">
    <property type="entry name" value="TRANSCRIPTIONAL REPRESSOR OF EMRAB OPERON"/>
    <property type="match status" value="1"/>
</dbReference>
<evidence type="ECO:0000256" key="1">
    <source>
        <dbReference type="ARBA" id="ARBA00023015"/>
    </source>
</evidence>
<dbReference type="InterPro" id="IPR023187">
    <property type="entry name" value="Tscrpt_reg_MarR-type_CS"/>
</dbReference>
<dbReference type="PRINTS" id="PR00598">
    <property type="entry name" value="HTHMARR"/>
</dbReference>
<comment type="caution">
    <text evidence="6">The sequence shown here is derived from an EMBL/GenBank/DDBJ whole genome shotgun (WGS) entry which is preliminary data.</text>
</comment>
<dbReference type="Gene3D" id="1.10.10.10">
    <property type="entry name" value="Winged helix-like DNA-binding domain superfamily/Winged helix DNA-binding domain"/>
    <property type="match status" value="1"/>
</dbReference>
<dbReference type="PANTHER" id="PTHR42756">
    <property type="entry name" value="TRANSCRIPTIONAL REGULATOR, MARR"/>
    <property type="match status" value="1"/>
</dbReference>
<dbReference type="SUPFAM" id="SSF46785">
    <property type="entry name" value="Winged helix' DNA-binding domain"/>
    <property type="match status" value="1"/>
</dbReference>
<dbReference type="PROSITE" id="PS01117">
    <property type="entry name" value="HTH_MARR_1"/>
    <property type="match status" value="1"/>
</dbReference>
<organism evidence="6 7">
    <name type="scientific">Fulvimarina uroteuthidis</name>
    <dbReference type="NCBI Taxonomy" id="3098149"/>
    <lineage>
        <taxon>Bacteria</taxon>
        <taxon>Pseudomonadati</taxon>
        <taxon>Pseudomonadota</taxon>
        <taxon>Alphaproteobacteria</taxon>
        <taxon>Hyphomicrobiales</taxon>
        <taxon>Aurantimonadaceae</taxon>
        <taxon>Fulvimarina</taxon>
    </lineage>
</organism>
<evidence type="ECO:0000256" key="2">
    <source>
        <dbReference type="ARBA" id="ARBA00023125"/>
    </source>
</evidence>
<proteinExistence type="predicted"/>
<dbReference type="EMBL" id="JAXLPB010000002">
    <property type="protein sequence ID" value="MDY8108989.1"/>
    <property type="molecule type" value="Genomic_DNA"/>
</dbReference>
<protein>
    <submittedName>
        <fullName evidence="6">MarR family transcriptional regulator</fullName>
    </submittedName>
</protein>
<dbReference type="InterPro" id="IPR036388">
    <property type="entry name" value="WH-like_DNA-bd_sf"/>
</dbReference>
<dbReference type="InterPro" id="IPR036390">
    <property type="entry name" value="WH_DNA-bd_sf"/>
</dbReference>
<keyword evidence="2" id="KW-0238">DNA-binding</keyword>
<dbReference type="SMART" id="SM00347">
    <property type="entry name" value="HTH_MARR"/>
    <property type="match status" value="1"/>
</dbReference>
<feature type="domain" description="HTH marR-type" evidence="5">
    <location>
        <begin position="6"/>
        <end position="138"/>
    </location>
</feature>
<keyword evidence="3" id="KW-0804">Transcription</keyword>
<dbReference type="Pfam" id="PF01047">
    <property type="entry name" value="MarR"/>
    <property type="match status" value="1"/>
</dbReference>
<dbReference type="RefSeq" id="WP_322186452.1">
    <property type="nucleotide sequence ID" value="NZ_JAXLPB010000002.1"/>
</dbReference>
<evidence type="ECO:0000256" key="4">
    <source>
        <dbReference type="SAM" id="MobiDB-lite"/>
    </source>
</evidence>
<keyword evidence="1" id="KW-0805">Transcription regulation</keyword>
<sequence length="165" mass="18682">MTFATSQQITLALLDVSRLLRDAFEDAYRDMKITWPQIRIIRRLYIEEGVGQSEVGTQIEMDAMTISRQIDKLVDLGFVERRMEAGDRRLRRLYLTNHSRGLREEMETRMEGVLQGALQSLDEAQQDAFLAMLNAVAGDLSAKTAATSSKHRSKNANADQAMMAE</sequence>
<name>A0ABU5I0S3_9HYPH</name>
<feature type="region of interest" description="Disordered" evidence="4">
    <location>
        <begin position="143"/>
        <end position="165"/>
    </location>
</feature>
<dbReference type="InterPro" id="IPR000835">
    <property type="entry name" value="HTH_MarR-typ"/>
</dbReference>
<dbReference type="Proteomes" id="UP001294412">
    <property type="component" value="Unassembled WGS sequence"/>
</dbReference>
<evidence type="ECO:0000259" key="5">
    <source>
        <dbReference type="PROSITE" id="PS50995"/>
    </source>
</evidence>
<dbReference type="PROSITE" id="PS50995">
    <property type="entry name" value="HTH_MARR_2"/>
    <property type="match status" value="1"/>
</dbReference>
<evidence type="ECO:0000313" key="7">
    <source>
        <dbReference type="Proteomes" id="UP001294412"/>
    </source>
</evidence>
<keyword evidence="7" id="KW-1185">Reference proteome</keyword>
<accession>A0ABU5I0S3</accession>
<gene>
    <name evidence="6" type="ORF">U0C82_07515</name>
</gene>
<evidence type="ECO:0000256" key="3">
    <source>
        <dbReference type="ARBA" id="ARBA00023163"/>
    </source>
</evidence>